<dbReference type="InterPro" id="IPR029044">
    <property type="entry name" value="Nucleotide-diphossugar_trans"/>
</dbReference>
<dbReference type="EMBL" id="BAAAZU010000003">
    <property type="protein sequence ID" value="GAA3915941.1"/>
    <property type="molecule type" value="Genomic_DNA"/>
</dbReference>
<evidence type="ECO:0000259" key="5">
    <source>
        <dbReference type="Pfam" id="PF02709"/>
    </source>
</evidence>
<dbReference type="RefSeq" id="WP_344758483.1">
    <property type="nucleotide sequence ID" value="NZ_BAAAZU010000003.1"/>
</dbReference>
<organism evidence="6 7">
    <name type="scientific">Luteimonas lutimaris</name>
    <dbReference type="NCBI Taxonomy" id="698645"/>
    <lineage>
        <taxon>Bacteria</taxon>
        <taxon>Pseudomonadati</taxon>
        <taxon>Pseudomonadota</taxon>
        <taxon>Gammaproteobacteria</taxon>
        <taxon>Lysobacterales</taxon>
        <taxon>Lysobacteraceae</taxon>
        <taxon>Luteimonas</taxon>
    </lineage>
</organism>
<keyword evidence="7" id="KW-1185">Reference proteome</keyword>
<comment type="similarity">
    <text evidence="1">Belongs to the glycosyltransferase 2 family.</text>
</comment>
<dbReference type="Pfam" id="PF02709">
    <property type="entry name" value="Glyco_transf_7C"/>
    <property type="match status" value="1"/>
</dbReference>
<protein>
    <recommendedName>
        <fullName evidence="8">Glycosyltransferase</fullName>
    </recommendedName>
</protein>
<evidence type="ECO:0000259" key="4">
    <source>
        <dbReference type="Pfam" id="PF00535"/>
    </source>
</evidence>
<evidence type="ECO:0000256" key="1">
    <source>
        <dbReference type="ARBA" id="ARBA00006739"/>
    </source>
</evidence>
<evidence type="ECO:0000313" key="6">
    <source>
        <dbReference type="EMBL" id="GAA3915941.1"/>
    </source>
</evidence>
<dbReference type="InterPro" id="IPR027791">
    <property type="entry name" value="Galactosyl_T_C"/>
</dbReference>
<keyword evidence="2" id="KW-0328">Glycosyltransferase</keyword>
<dbReference type="PANTHER" id="PTHR43179">
    <property type="entry name" value="RHAMNOSYLTRANSFERASE WBBL"/>
    <property type="match status" value="1"/>
</dbReference>
<keyword evidence="3" id="KW-0808">Transferase</keyword>
<dbReference type="InterPro" id="IPR001173">
    <property type="entry name" value="Glyco_trans_2-like"/>
</dbReference>
<name>A0ABP7M7Y5_9GAMM</name>
<feature type="domain" description="Galactosyltransferase C-terminal" evidence="5">
    <location>
        <begin position="154"/>
        <end position="191"/>
    </location>
</feature>
<dbReference type="Proteomes" id="UP001501727">
    <property type="component" value="Unassembled WGS sequence"/>
</dbReference>
<evidence type="ECO:0008006" key="8">
    <source>
        <dbReference type="Google" id="ProtNLM"/>
    </source>
</evidence>
<proteinExistence type="inferred from homology"/>
<accession>A0ABP7M7Y5</accession>
<evidence type="ECO:0000256" key="3">
    <source>
        <dbReference type="ARBA" id="ARBA00022679"/>
    </source>
</evidence>
<sequence>MISIIVPVFRNAGSALELVRLLRLQELPNDSTLEIIMVDDGSGDDSTSRLQQHEDEHVRLIALPRNMGRSAARNAGAYHAQGKFLVFIDCDCRPEGQRFLSTHLEVLRGGCVASLGPVVAPEGDDAFWSRYQNEASARRARQHARGIFYSGSTANFAVHADAYRQCNGFDPRYIAYGFEDRDLLVRLSHMGRLGWCPEARITHLDALTLPGVLEKMRTAAGTSAELFSHDHLEAYRSLGYAELDVRLHPWLSPIATLTKPLLGAAPVVDRLLGQPWIPYRLFKPIVKALVAIAYMQGTTLASPGPAPRAT</sequence>
<reference evidence="7" key="1">
    <citation type="journal article" date="2019" name="Int. J. Syst. Evol. Microbiol.">
        <title>The Global Catalogue of Microorganisms (GCM) 10K type strain sequencing project: providing services to taxonomists for standard genome sequencing and annotation.</title>
        <authorList>
            <consortium name="The Broad Institute Genomics Platform"/>
            <consortium name="The Broad Institute Genome Sequencing Center for Infectious Disease"/>
            <person name="Wu L."/>
            <person name="Ma J."/>
        </authorList>
    </citation>
    <scope>NUCLEOTIDE SEQUENCE [LARGE SCALE GENOMIC DNA]</scope>
    <source>
        <strain evidence="7">JCM 16916</strain>
    </source>
</reference>
<dbReference type="SUPFAM" id="SSF53448">
    <property type="entry name" value="Nucleotide-diphospho-sugar transferases"/>
    <property type="match status" value="1"/>
</dbReference>
<evidence type="ECO:0000313" key="7">
    <source>
        <dbReference type="Proteomes" id="UP001501727"/>
    </source>
</evidence>
<feature type="domain" description="Glycosyltransferase 2-like" evidence="4">
    <location>
        <begin position="3"/>
        <end position="144"/>
    </location>
</feature>
<comment type="caution">
    <text evidence="6">The sequence shown here is derived from an EMBL/GenBank/DDBJ whole genome shotgun (WGS) entry which is preliminary data.</text>
</comment>
<gene>
    <name evidence="6" type="ORF">GCM10022229_06360</name>
</gene>
<dbReference type="PANTHER" id="PTHR43179:SF12">
    <property type="entry name" value="GALACTOFURANOSYLTRANSFERASE GLFT2"/>
    <property type="match status" value="1"/>
</dbReference>
<dbReference type="Gene3D" id="3.90.550.10">
    <property type="entry name" value="Spore Coat Polysaccharide Biosynthesis Protein SpsA, Chain A"/>
    <property type="match status" value="1"/>
</dbReference>
<dbReference type="Pfam" id="PF00535">
    <property type="entry name" value="Glycos_transf_2"/>
    <property type="match status" value="1"/>
</dbReference>
<evidence type="ECO:0000256" key="2">
    <source>
        <dbReference type="ARBA" id="ARBA00022676"/>
    </source>
</evidence>